<evidence type="ECO:0000313" key="2">
    <source>
        <dbReference type="Proteomes" id="UP000887564"/>
    </source>
</evidence>
<sequence length="68" mass="7730">MEGTDHVVATCDMSTDLSAMVVFHMVKEVLMVVACWVLYWVDTIGTLITNFSDIDHRWIVTNPNKMPT</sequence>
<organism evidence="2 3">
    <name type="scientific">Parascaris equorum</name>
    <name type="common">Equine roundworm</name>
    <dbReference type="NCBI Taxonomy" id="6256"/>
    <lineage>
        <taxon>Eukaryota</taxon>
        <taxon>Metazoa</taxon>
        <taxon>Ecdysozoa</taxon>
        <taxon>Nematoda</taxon>
        <taxon>Chromadorea</taxon>
        <taxon>Rhabditida</taxon>
        <taxon>Spirurina</taxon>
        <taxon>Ascaridomorpha</taxon>
        <taxon>Ascaridoidea</taxon>
        <taxon>Ascarididae</taxon>
        <taxon>Parascaris</taxon>
    </lineage>
</organism>
<keyword evidence="1" id="KW-0472">Membrane</keyword>
<feature type="transmembrane region" description="Helical" evidence="1">
    <location>
        <begin position="20"/>
        <end position="41"/>
    </location>
</feature>
<keyword evidence="1" id="KW-0812">Transmembrane</keyword>
<keyword evidence="2" id="KW-1185">Reference proteome</keyword>
<dbReference type="WBParaSite" id="PEQ_0000557001-mRNA-1">
    <property type="protein sequence ID" value="PEQ_0000557001-mRNA-1"/>
    <property type="gene ID" value="PEQ_0000557001"/>
</dbReference>
<evidence type="ECO:0000256" key="1">
    <source>
        <dbReference type="SAM" id="Phobius"/>
    </source>
</evidence>
<reference evidence="3" key="1">
    <citation type="submission" date="2022-11" db="UniProtKB">
        <authorList>
            <consortium name="WormBaseParasite"/>
        </authorList>
    </citation>
    <scope>IDENTIFICATION</scope>
</reference>
<protein>
    <submittedName>
        <fullName evidence="3">Uncharacterized protein</fullName>
    </submittedName>
</protein>
<dbReference type="AlphaFoldDB" id="A0A914RGX3"/>
<proteinExistence type="predicted"/>
<name>A0A914RGX3_PAREQ</name>
<evidence type="ECO:0000313" key="3">
    <source>
        <dbReference type="WBParaSite" id="PEQ_0000557001-mRNA-1"/>
    </source>
</evidence>
<accession>A0A914RGX3</accession>
<dbReference type="Proteomes" id="UP000887564">
    <property type="component" value="Unplaced"/>
</dbReference>
<keyword evidence="1" id="KW-1133">Transmembrane helix</keyword>